<organism evidence="1 2">
    <name type="scientific">Citrullus colocynthis</name>
    <name type="common">colocynth</name>
    <dbReference type="NCBI Taxonomy" id="252529"/>
    <lineage>
        <taxon>Eukaryota</taxon>
        <taxon>Viridiplantae</taxon>
        <taxon>Streptophyta</taxon>
        <taxon>Embryophyta</taxon>
        <taxon>Tracheophyta</taxon>
        <taxon>Spermatophyta</taxon>
        <taxon>Magnoliopsida</taxon>
        <taxon>eudicotyledons</taxon>
        <taxon>Gunneridae</taxon>
        <taxon>Pentapetalae</taxon>
        <taxon>rosids</taxon>
        <taxon>fabids</taxon>
        <taxon>Cucurbitales</taxon>
        <taxon>Cucurbitaceae</taxon>
        <taxon>Benincaseae</taxon>
        <taxon>Citrullus</taxon>
    </lineage>
</organism>
<evidence type="ECO:0000313" key="1">
    <source>
        <dbReference type="EMBL" id="CAK9326882.1"/>
    </source>
</evidence>
<keyword evidence="2" id="KW-1185">Reference proteome</keyword>
<protein>
    <submittedName>
        <fullName evidence="1">Uncharacterized protein</fullName>
    </submittedName>
</protein>
<dbReference type="EMBL" id="OZ021742">
    <property type="protein sequence ID" value="CAK9326882.1"/>
    <property type="molecule type" value="Genomic_DNA"/>
</dbReference>
<gene>
    <name evidence="1" type="ORF">CITCOLO1_LOCUS19245</name>
</gene>
<dbReference type="Proteomes" id="UP001642487">
    <property type="component" value="Chromosome 8"/>
</dbReference>
<reference evidence="1 2" key="1">
    <citation type="submission" date="2024-03" db="EMBL/GenBank/DDBJ databases">
        <authorList>
            <person name="Gkanogiannis A."/>
            <person name="Becerra Lopez-Lavalle L."/>
        </authorList>
    </citation>
    <scope>NUCLEOTIDE SEQUENCE [LARGE SCALE GENOMIC DNA]</scope>
</reference>
<name>A0ABP0Z287_9ROSI</name>
<evidence type="ECO:0000313" key="2">
    <source>
        <dbReference type="Proteomes" id="UP001642487"/>
    </source>
</evidence>
<proteinExistence type="predicted"/>
<sequence length="115" mass="12913">MSNPRFVLLGKKQRSDLTGGVESWFRGKHVKSTRKGNMVIWGQLEAWLGKWGKTEQALSVDCCQSDLHHFHSVLCVFHLSNTIICDTAIELQSPLPISIVFIVLLLSTCRPPVQP</sequence>
<accession>A0ABP0Z287</accession>